<dbReference type="Gene3D" id="1.25.10.10">
    <property type="entry name" value="Leucine-rich Repeat Variant"/>
    <property type="match status" value="1"/>
</dbReference>
<comment type="caution">
    <text evidence="9">The sequence shown here is derived from an EMBL/GenBank/DDBJ whole genome shotgun (WGS) entry which is preliminary data.</text>
</comment>
<feature type="compositionally biased region" description="Basic and acidic residues" evidence="7">
    <location>
        <begin position="2016"/>
        <end position="2029"/>
    </location>
</feature>
<dbReference type="GO" id="GO:0090694">
    <property type="term" value="C:Scc2-Scc4 cohesin loading complex"/>
    <property type="evidence" value="ECO:0007669"/>
    <property type="project" value="TreeGrafter"/>
</dbReference>
<feature type="region of interest" description="Disordered" evidence="7">
    <location>
        <begin position="917"/>
        <end position="961"/>
    </location>
</feature>
<name>A0AAV2PJ46_MEGNR</name>
<evidence type="ECO:0000256" key="6">
    <source>
        <dbReference type="RuleBase" id="RU364107"/>
    </source>
</evidence>
<feature type="region of interest" description="Disordered" evidence="7">
    <location>
        <begin position="1007"/>
        <end position="1058"/>
    </location>
</feature>
<dbReference type="EMBL" id="CAXKWB010000308">
    <property type="protein sequence ID" value="CAL4060266.1"/>
    <property type="molecule type" value="Genomic_DNA"/>
</dbReference>
<sequence>MNGEPTSTNPQVPVTTLAGISSLSELLPVLPLPGTTSDAVGGSQSLLFHPRVAEEAQRLLNSQDTNLIAQLANTLAATSTQYIELKEGLSEAVPSSFFKSAPPLLKGILEVHPNLFADNQGSGSNVKVAEEVFKGIKSEKLKGESKSRVPHINNVSVIQCGPALAQAAHTQKVKKEASEESKNQTQFSTQNHIETVDCKRVEDFTDHHVNKTMKEPVVSLKRLSAGVKERVNEGANSTPSKRNPDKKGDLKSMGRIPKLSSNSVSSNAKNSHTPRRGGANRGSRRDGKNDKFEEKQNEESESEEEEKKKTKFFKGREKDRDDQKKKDKADRKRNRAASDEDDFSPEVETKRRRKAPVTRDSSADEDEGEDEEEEEEDDDDYDDYDDDDYDSGGEGGGKKKGGRERKSGKPEPMIKRAVVIKKAEYNKKRFERKLVPVNEKLSPEEMMETGVYQRFNRTVEKIFDNTEDLDLNAEIEEGDDVPQEYLIPKYELAELCSEAAKLKSIGAMSIVPPERLVRLLNILEKNIRDGCRVTPIVDEEDEEEDKLWVELVMERIMRAMDASLTSFYIMTALNMSKRIYLEDVIERCVQFAKFQLSNTIYPTFDPVYSVTGRGDYLTTSKAKRNKHKGGSASRNLLSLYNKIHEMVGMLADLLDIQTLTDTTVLQLSTMGVAPFFVENVAELQLSALRLVTKVFAKYNKHRRLLLDDIMASIARLPNSKRSLRTYRLNSDENIQMLTALVLQLIQCVVELPDDLNRNKGDKSKSGDEVSSNSHNSKDSKEAVASEVHKVDRDVLVCQRYEAAIQTAYSFLSVFLQKTGNKSEEIDYRPLFENFVQDLLVTVNKPEWPASELLLSLLGKLLVQKFSNKNTDMALRVSSLDCLGLVAAKLRHDAVSSELKISTIDAIIKEVKEEESQNGPCIIEDVEPQENGTSEVSSKKSKKKKSNSSIPKDPDEAGDEEEERTVFLQRVLLDWLAVNSANETPLLHARHFYITQWYRDSYSEILRTKHTPNSPNNKKAASHNKKKRKRRGEESEESSEESEEETEEKKDELDEDTKVEVTRLSERRKKFLLTKAPAFPPASSGVKVQTLQTHIDYENAELITRYLARKRPFSQSFDLYLKQILRVLTESAIAVRTKAMKCLTMVVEGDPNVLNRKDMQMGVHHSFLDHSTSVREAAVDLIGKFVLSRPEVLNNYYEMISARILDTGVSVRKRVIKIMKDICLECPEFPKIPEICVKMIRRVNDEEGIKKLVMEVFVNMWFTPVRERPNLDKEALLRKVNNITEVVVTCKETGLDWFEQLLHSMFRPKEDKDDVTKVNTEPPKTLITACKQIVDCLVKHILVIEENAEDEVVEIKSEDGQDVKPNKTPQSVSQRLLACLKTLHLFAKIRPHLMVEHCITLQPYLAIKCQTQGDYTMIGVVARTLELVVPLMEHPSETFLSQLEEDAVKLILQHDRTVITSCLALLGSIVNTVTHNYKLIRDCFNKYYNFILDYKKLHQEFSGNPKLESYKPFFRRALYTVGLLLRHFDMKREDVRCGLPEDIVIDVFATLLYFMDLTDINLQYCTLQSLGSVCIRYYELMMGPDLKDLYNTLLVDQGTNTQLRIQTLQNVETYLQEEEIRMIKEDQECDYSGHKCNLRVRCTSRLICNLIRKYIRQVMDCVVAGNMVVRHSALRVIQLVLAQGLVHPVQIVPYLVCMSTDTEEPIAHSADKQLQDIEKKYPGFISMKAMQGFRLSYKLHTLIQKEKPTRGFRVKEGEHPGALNGFLYSLMRTTKQHRRAVAISLLKQFDDQARTNLKELLFIADNLAYYPYQVFDEPLFIIHHIDIMISCTGTNLLQSFRENLIPPPGVEMRTNPDTGELEYNLDDDDDDDVETLLARIPENEEQIETLFDCINSAQGCLLLLVLKDYLKEIYGLTDGRITQYSPSDSTKQYEKGASKKNISRFNPKITIKRLKDEAVRESEPKEGNEEEDDPKKKLTLINEYLDFKALMLKIDPDDEDEDSDGGFPKTRSGNEPNNKDSRNNQQDGEHVLLLPGTKDGWKGHPKEEEIEVVAEQLPPMQTRHTRGSGQQQQQSEAPTENRSPIKPITIRASQIKTPPREKRSHRHRDKDKDKDHSHRSSSHKKHKKKKKRKKNSDSENDSECRDS</sequence>
<feature type="compositionally biased region" description="Basic and acidic residues" evidence="7">
    <location>
        <begin position="242"/>
        <end position="252"/>
    </location>
</feature>
<evidence type="ECO:0000313" key="9">
    <source>
        <dbReference type="EMBL" id="CAL4060266.1"/>
    </source>
</evidence>
<dbReference type="GO" id="GO:1990414">
    <property type="term" value="P:replication-born double-strand break repair via sister chromatid exchange"/>
    <property type="evidence" value="ECO:0007669"/>
    <property type="project" value="TreeGrafter"/>
</dbReference>
<feature type="compositionally biased region" description="Basic and acidic residues" evidence="7">
    <location>
        <begin position="283"/>
        <end position="298"/>
    </location>
</feature>
<keyword evidence="10" id="KW-1185">Reference proteome</keyword>
<dbReference type="SUPFAM" id="SSF48371">
    <property type="entry name" value="ARM repeat"/>
    <property type="match status" value="1"/>
</dbReference>
<comment type="subcellular location">
    <subcellularLocation>
        <location evidence="1 6">Nucleus</location>
    </subcellularLocation>
</comment>
<feature type="region of interest" description="Disordered" evidence="7">
    <location>
        <begin position="756"/>
        <end position="784"/>
    </location>
</feature>
<keyword evidence="5 6" id="KW-0131">Cell cycle</keyword>
<evidence type="ECO:0000256" key="3">
    <source>
        <dbReference type="ARBA" id="ARBA00022737"/>
    </source>
</evidence>
<feature type="compositionally biased region" description="Basic and acidic residues" evidence="7">
    <location>
        <begin position="756"/>
        <end position="767"/>
    </location>
</feature>
<dbReference type="GO" id="GO:0071169">
    <property type="term" value="P:establishment of protein localization to chromatin"/>
    <property type="evidence" value="ECO:0007669"/>
    <property type="project" value="TreeGrafter"/>
</dbReference>
<dbReference type="Pfam" id="PF12765">
    <property type="entry name" value="Cohesin_HEAT"/>
    <property type="match status" value="1"/>
</dbReference>
<feature type="compositionally biased region" description="Acidic residues" evidence="7">
    <location>
        <begin position="363"/>
        <end position="391"/>
    </location>
</feature>
<dbReference type="GO" id="GO:0010468">
    <property type="term" value="P:regulation of gene expression"/>
    <property type="evidence" value="ECO:0007669"/>
    <property type="project" value="InterPro"/>
</dbReference>
<evidence type="ECO:0000256" key="2">
    <source>
        <dbReference type="ARBA" id="ARBA00009252"/>
    </source>
</evidence>
<evidence type="ECO:0000313" key="10">
    <source>
        <dbReference type="Proteomes" id="UP001497623"/>
    </source>
</evidence>
<evidence type="ECO:0000256" key="1">
    <source>
        <dbReference type="ARBA" id="ARBA00004123"/>
    </source>
</evidence>
<feature type="compositionally biased region" description="Basic residues" evidence="7">
    <location>
        <begin position="1019"/>
        <end position="1029"/>
    </location>
</feature>
<dbReference type="InterPro" id="IPR011989">
    <property type="entry name" value="ARM-like"/>
</dbReference>
<feature type="compositionally biased region" description="Polar residues" evidence="7">
    <location>
        <begin position="2066"/>
        <end position="2081"/>
    </location>
</feature>
<feature type="compositionally biased region" description="Basic and acidic residues" evidence="7">
    <location>
        <begin position="404"/>
        <end position="414"/>
    </location>
</feature>
<organism evidence="9 10">
    <name type="scientific">Meganyctiphanes norvegica</name>
    <name type="common">Northern krill</name>
    <name type="synonym">Thysanopoda norvegica</name>
    <dbReference type="NCBI Taxonomy" id="48144"/>
    <lineage>
        <taxon>Eukaryota</taxon>
        <taxon>Metazoa</taxon>
        <taxon>Ecdysozoa</taxon>
        <taxon>Arthropoda</taxon>
        <taxon>Crustacea</taxon>
        <taxon>Multicrustacea</taxon>
        <taxon>Malacostraca</taxon>
        <taxon>Eumalacostraca</taxon>
        <taxon>Eucarida</taxon>
        <taxon>Euphausiacea</taxon>
        <taxon>Euphausiidae</taxon>
        <taxon>Meganyctiphanes</taxon>
    </lineage>
</organism>
<keyword evidence="3 6" id="KW-0677">Repeat</keyword>
<feature type="compositionally biased region" description="Basic and acidic residues" evidence="7">
    <location>
        <begin position="314"/>
        <end position="330"/>
    </location>
</feature>
<dbReference type="PANTHER" id="PTHR21704">
    <property type="entry name" value="NIPPED-B-LIKE PROTEIN DELANGIN SCC2-RELATED"/>
    <property type="match status" value="1"/>
</dbReference>
<dbReference type="GO" id="GO:0061775">
    <property type="term" value="F:cohesin loader activity"/>
    <property type="evidence" value="ECO:0007669"/>
    <property type="project" value="InterPro"/>
</dbReference>
<feature type="domain" description="Sister chromatid cohesion C-terminal" evidence="8">
    <location>
        <begin position="1649"/>
        <end position="1826"/>
    </location>
</feature>
<dbReference type="PANTHER" id="PTHR21704:SF18">
    <property type="entry name" value="NIPPED-B-LIKE PROTEIN"/>
    <property type="match status" value="1"/>
</dbReference>
<evidence type="ECO:0000259" key="8">
    <source>
        <dbReference type="Pfam" id="PF12830"/>
    </source>
</evidence>
<protein>
    <recommendedName>
        <fullName evidence="6">Nipped-B protein</fullName>
    </recommendedName>
</protein>
<dbReference type="CDD" id="cd23958">
    <property type="entry name" value="SCC2"/>
    <property type="match status" value="1"/>
</dbReference>
<reference evidence="9 10" key="1">
    <citation type="submission" date="2024-05" db="EMBL/GenBank/DDBJ databases">
        <authorList>
            <person name="Wallberg A."/>
        </authorList>
    </citation>
    <scope>NUCLEOTIDE SEQUENCE [LARGE SCALE GENOMIC DNA]</scope>
</reference>
<dbReference type="GO" id="GO:0034087">
    <property type="term" value="P:establishment of mitotic sister chromatid cohesion"/>
    <property type="evidence" value="ECO:0007669"/>
    <property type="project" value="TreeGrafter"/>
</dbReference>
<feature type="compositionally biased region" description="Basic and acidic residues" evidence="7">
    <location>
        <begin position="775"/>
        <end position="784"/>
    </location>
</feature>
<dbReference type="InterPro" id="IPR024986">
    <property type="entry name" value="Nipped-B_C"/>
</dbReference>
<gene>
    <name evidence="9" type="ORF">MNOR_LOCUS1194</name>
</gene>
<dbReference type="InterPro" id="IPR026003">
    <property type="entry name" value="Cohesin_HEAT"/>
</dbReference>
<feature type="compositionally biased region" description="Acidic residues" evidence="7">
    <location>
        <begin position="1033"/>
        <end position="1045"/>
    </location>
</feature>
<evidence type="ECO:0000256" key="5">
    <source>
        <dbReference type="ARBA" id="ARBA00023306"/>
    </source>
</evidence>
<evidence type="ECO:0000256" key="7">
    <source>
        <dbReference type="SAM" id="MobiDB-lite"/>
    </source>
</evidence>
<feature type="region of interest" description="Disordered" evidence="7">
    <location>
        <begin position="169"/>
        <end position="190"/>
    </location>
</feature>
<feature type="compositionally biased region" description="Basic and acidic residues" evidence="7">
    <location>
        <begin position="173"/>
        <end position="182"/>
    </location>
</feature>
<accession>A0AAV2PJ46</accession>
<feature type="compositionally biased region" description="Low complexity" evidence="7">
    <location>
        <begin position="260"/>
        <end position="271"/>
    </location>
</feature>
<dbReference type="InterPro" id="IPR033031">
    <property type="entry name" value="Scc2/Nipped-B"/>
</dbReference>
<keyword evidence="4 6" id="KW-0539">Nucleus</keyword>
<feature type="region of interest" description="Disordered" evidence="7">
    <location>
        <begin position="1953"/>
        <end position="1976"/>
    </location>
</feature>
<dbReference type="Proteomes" id="UP001497623">
    <property type="component" value="Unassembled WGS sequence"/>
</dbReference>
<dbReference type="GO" id="GO:0003682">
    <property type="term" value="F:chromatin binding"/>
    <property type="evidence" value="ECO:0007669"/>
    <property type="project" value="TreeGrafter"/>
</dbReference>
<dbReference type="InterPro" id="IPR016024">
    <property type="entry name" value="ARM-type_fold"/>
</dbReference>
<proteinExistence type="inferred from homology"/>
<feature type="compositionally biased region" description="Basic and acidic residues" evidence="7">
    <location>
        <begin position="1046"/>
        <end position="1058"/>
    </location>
</feature>
<dbReference type="Pfam" id="PF12830">
    <property type="entry name" value="Nipped-B_C"/>
    <property type="match status" value="1"/>
</dbReference>
<feature type="compositionally biased region" description="Basic and acidic residues" evidence="7">
    <location>
        <begin position="1953"/>
        <end position="1966"/>
    </location>
</feature>
<evidence type="ECO:0000256" key="4">
    <source>
        <dbReference type="ARBA" id="ARBA00023242"/>
    </source>
</evidence>
<feature type="compositionally biased region" description="Basic residues" evidence="7">
    <location>
        <begin position="2118"/>
        <end position="2133"/>
    </location>
</feature>
<feature type="non-terminal residue" evidence="9">
    <location>
        <position position="2146"/>
    </location>
</feature>
<comment type="similarity">
    <text evidence="2 6">Belongs to the SCC2/Nipped-B family.</text>
</comment>
<feature type="region of interest" description="Disordered" evidence="7">
    <location>
        <begin position="228"/>
        <end position="415"/>
    </location>
</feature>
<feature type="region of interest" description="Disordered" evidence="7">
    <location>
        <begin position="1995"/>
        <end position="2146"/>
    </location>
</feature>
<dbReference type="GO" id="GO:0140588">
    <property type="term" value="P:chromatin looping"/>
    <property type="evidence" value="ECO:0007669"/>
    <property type="project" value="InterPro"/>
</dbReference>